<reference evidence="3 4" key="1">
    <citation type="submission" date="2019-09" db="EMBL/GenBank/DDBJ databases">
        <title>Bird 10,000 Genomes (B10K) Project - Family phase.</title>
        <authorList>
            <person name="Zhang G."/>
        </authorList>
    </citation>
    <scope>NUCLEOTIDE SEQUENCE [LARGE SCALE GENOMIC DNA]</scope>
    <source>
        <strain evidence="3">B10K-DU-002-59</strain>
        <tissue evidence="3">Muscle</tissue>
    </source>
</reference>
<dbReference type="GO" id="GO:0005802">
    <property type="term" value="C:trans-Golgi network"/>
    <property type="evidence" value="ECO:0007669"/>
    <property type="project" value="TreeGrafter"/>
</dbReference>
<protein>
    <submittedName>
        <fullName evidence="3">F91A1 protein</fullName>
    </submittedName>
</protein>
<evidence type="ECO:0000256" key="1">
    <source>
        <dbReference type="ARBA" id="ARBA00010319"/>
    </source>
</evidence>
<comment type="similarity">
    <text evidence="1">Belongs to the FAM91 family.</text>
</comment>
<keyword evidence="4" id="KW-1185">Reference proteome</keyword>
<feature type="domain" description="FAM91 C-terminal" evidence="2">
    <location>
        <begin position="3"/>
        <end position="108"/>
    </location>
</feature>
<dbReference type="Pfam" id="PF14648">
    <property type="entry name" value="FAM91_C"/>
    <property type="match status" value="1"/>
</dbReference>
<evidence type="ECO:0000259" key="2">
    <source>
        <dbReference type="Pfam" id="PF14648"/>
    </source>
</evidence>
<comment type="caution">
    <text evidence="3">The sequence shown here is derived from an EMBL/GenBank/DDBJ whole genome shotgun (WGS) entry which is preliminary data.</text>
</comment>
<evidence type="ECO:0000313" key="3">
    <source>
        <dbReference type="EMBL" id="NXS97853.1"/>
    </source>
</evidence>
<organism evidence="3 4">
    <name type="scientific">Jacana jacana</name>
    <name type="common">Wattled jacana</name>
    <name type="synonym">Parra jacana</name>
    <dbReference type="NCBI Taxonomy" id="54508"/>
    <lineage>
        <taxon>Eukaryota</taxon>
        <taxon>Metazoa</taxon>
        <taxon>Chordata</taxon>
        <taxon>Craniata</taxon>
        <taxon>Vertebrata</taxon>
        <taxon>Euteleostomi</taxon>
        <taxon>Archelosauria</taxon>
        <taxon>Archosauria</taxon>
        <taxon>Dinosauria</taxon>
        <taxon>Saurischia</taxon>
        <taxon>Theropoda</taxon>
        <taxon>Coelurosauria</taxon>
        <taxon>Aves</taxon>
        <taxon>Neognathae</taxon>
        <taxon>Neoaves</taxon>
        <taxon>Charadriiformes</taxon>
        <taxon>Jacanidae</taxon>
        <taxon>Jacana</taxon>
    </lineage>
</organism>
<feature type="non-terminal residue" evidence="3">
    <location>
        <position position="118"/>
    </location>
</feature>
<dbReference type="GO" id="GO:0099041">
    <property type="term" value="P:vesicle tethering to Golgi"/>
    <property type="evidence" value="ECO:0007669"/>
    <property type="project" value="TreeGrafter"/>
</dbReference>
<gene>
    <name evidence="3" type="primary">Fam91a1_1</name>
    <name evidence="3" type="ORF">JACJAC_R08010</name>
</gene>
<dbReference type="Proteomes" id="UP000550086">
    <property type="component" value="Unassembled WGS sequence"/>
</dbReference>
<dbReference type="PANTHER" id="PTHR28441">
    <property type="entry name" value="PROTEIN FAM91A1"/>
    <property type="match status" value="1"/>
</dbReference>
<dbReference type="OrthoDB" id="275996at2759"/>
<name>A0A7L2YSM2_JACJC</name>
<dbReference type="InterPro" id="IPR028097">
    <property type="entry name" value="FAM91_C_dom"/>
</dbReference>
<dbReference type="PANTHER" id="PTHR28441:SF2">
    <property type="entry name" value="PROTEIN FAM91A1"/>
    <property type="match status" value="1"/>
</dbReference>
<feature type="non-terminal residue" evidence="3">
    <location>
        <position position="1"/>
    </location>
</feature>
<accession>A0A7L2YSM2</accession>
<proteinExistence type="inferred from homology"/>
<dbReference type="AlphaFoldDB" id="A0A7L2YSM2"/>
<evidence type="ECO:0000313" key="4">
    <source>
        <dbReference type="Proteomes" id="UP000550086"/>
    </source>
</evidence>
<dbReference type="InterPro" id="IPR039199">
    <property type="entry name" value="FAM91"/>
</dbReference>
<dbReference type="GO" id="GO:0006886">
    <property type="term" value="P:intracellular protein transport"/>
    <property type="evidence" value="ECO:0007669"/>
    <property type="project" value="TreeGrafter"/>
</dbReference>
<sequence>VPTTELEWVPLELCFGIPLFSSELNQKVCRKIATHGLCRKESLQKLLHSSRKLSLQVLNFVHSFQEGISTLDQLHDAGSSGSLLQPLSADMGVPLPAKNLMFKEGVLSEWNGWSPSSV</sequence>
<dbReference type="GO" id="GO:0031410">
    <property type="term" value="C:cytoplasmic vesicle"/>
    <property type="evidence" value="ECO:0007669"/>
    <property type="project" value="TreeGrafter"/>
</dbReference>
<dbReference type="EMBL" id="VZTM01023647">
    <property type="protein sequence ID" value="NXS97853.1"/>
    <property type="molecule type" value="Genomic_DNA"/>
</dbReference>